<dbReference type="AlphaFoldDB" id="A0A0A9DPQ2"/>
<accession>A0A0A9DPQ2</accession>
<feature type="compositionally biased region" description="Basic residues" evidence="1">
    <location>
        <begin position="48"/>
        <end position="64"/>
    </location>
</feature>
<proteinExistence type="predicted"/>
<dbReference type="EMBL" id="GBRH01207336">
    <property type="protein sequence ID" value="JAD90559.1"/>
    <property type="molecule type" value="Transcribed_RNA"/>
</dbReference>
<feature type="compositionally biased region" description="Acidic residues" evidence="1">
    <location>
        <begin position="10"/>
        <end position="22"/>
    </location>
</feature>
<evidence type="ECO:0000256" key="1">
    <source>
        <dbReference type="SAM" id="MobiDB-lite"/>
    </source>
</evidence>
<protein>
    <submittedName>
        <fullName evidence="2">Uncharacterized protein</fullName>
    </submittedName>
</protein>
<sequence>MLPSVCPLAIDEEDVAEAEEAMQETAREGEEEEGAKEMDGRPRLRSQAARRSRAAARRRRPEGS</sequence>
<name>A0A0A9DPQ2_ARUDO</name>
<evidence type="ECO:0000313" key="2">
    <source>
        <dbReference type="EMBL" id="JAD90559.1"/>
    </source>
</evidence>
<reference evidence="2" key="2">
    <citation type="journal article" date="2015" name="Data Brief">
        <title>Shoot transcriptome of the giant reed, Arundo donax.</title>
        <authorList>
            <person name="Barrero R.A."/>
            <person name="Guerrero F.D."/>
            <person name="Moolhuijzen P."/>
            <person name="Goolsby J.A."/>
            <person name="Tidwell J."/>
            <person name="Bellgard S.E."/>
            <person name="Bellgard M.I."/>
        </authorList>
    </citation>
    <scope>NUCLEOTIDE SEQUENCE</scope>
    <source>
        <tissue evidence="2">Shoot tissue taken approximately 20 cm above the soil surface</tissue>
    </source>
</reference>
<feature type="region of interest" description="Disordered" evidence="1">
    <location>
        <begin position="1"/>
        <end position="64"/>
    </location>
</feature>
<reference evidence="2" key="1">
    <citation type="submission" date="2014-09" db="EMBL/GenBank/DDBJ databases">
        <authorList>
            <person name="Magalhaes I.L.F."/>
            <person name="Oliveira U."/>
            <person name="Santos F.R."/>
            <person name="Vidigal T.H.D.A."/>
            <person name="Brescovit A.D."/>
            <person name="Santos A.J."/>
        </authorList>
    </citation>
    <scope>NUCLEOTIDE SEQUENCE</scope>
    <source>
        <tissue evidence="2">Shoot tissue taken approximately 20 cm above the soil surface</tissue>
    </source>
</reference>
<organism evidence="2">
    <name type="scientific">Arundo donax</name>
    <name type="common">Giant reed</name>
    <name type="synonym">Donax arundinaceus</name>
    <dbReference type="NCBI Taxonomy" id="35708"/>
    <lineage>
        <taxon>Eukaryota</taxon>
        <taxon>Viridiplantae</taxon>
        <taxon>Streptophyta</taxon>
        <taxon>Embryophyta</taxon>
        <taxon>Tracheophyta</taxon>
        <taxon>Spermatophyta</taxon>
        <taxon>Magnoliopsida</taxon>
        <taxon>Liliopsida</taxon>
        <taxon>Poales</taxon>
        <taxon>Poaceae</taxon>
        <taxon>PACMAD clade</taxon>
        <taxon>Arundinoideae</taxon>
        <taxon>Arundineae</taxon>
        <taxon>Arundo</taxon>
    </lineage>
</organism>